<organism evidence="6 7">
    <name type="scientific">Fopius arisanus</name>
    <dbReference type="NCBI Taxonomy" id="64838"/>
    <lineage>
        <taxon>Eukaryota</taxon>
        <taxon>Metazoa</taxon>
        <taxon>Ecdysozoa</taxon>
        <taxon>Arthropoda</taxon>
        <taxon>Hexapoda</taxon>
        <taxon>Insecta</taxon>
        <taxon>Pterygota</taxon>
        <taxon>Neoptera</taxon>
        <taxon>Endopterygota</taxon>
        <taxon>Hymenoptera</taxon>
        <taxon>Apocrita</taxon>
        <taxon>Ichneumonoidea</taxon>
        <taxon>Braconidae</taxon>
        <taxon>Opiinae</taxon>
        <taxon>Fopius</taxon>
    </lineage>
</organism>
<evidence type="ECO:0000256" key="2">
    <source>
        <dbReference type="ARBA" id="ARBA00012489"/>
    </source>
</evidence>
<dbReference type="GeneID" id="105266822"/>
<evidence type="ECO:0000256" key="4">
    <source>
        <dbReference type="ARBA" id="ARBA00022829"/>
    </source>
</evidence>
<dbReference type="GO" id="GO:0005634">
    <property type="term" value="C:nucleus"/>
    <property type="evidence" value="ECO:0007669"/>
    <property type="project" value="InterPro"/>
</dbReference>
<keyword evidence="4" id="KW-0159">Chromosome partition</keyword>
<dbReference type="Pfam" id="PF03568">
    <property type="entry name" value="Separin_C"/>
    <property type="match status" value="1"/>
</dbReference>
<evidence type="ECO:0000256" key="3">
    <source>
        <dbReference type="ARBA" id="ARBA00022801"/>
    </source>
</evidence>
<dbReference type="GO" id="GO:0072686">
    <property type="term" value="C:mitotic spindle"/>
    <property type="evidence" value="ECO:0007669"/>
    <property type="project" value="TreeGrafter"/>
</dbReference>
<evidence type="ECO:0000313" key="6">
    <source>
        <dbReference type="Proteomes" id="UP000694866"/>
    </source>
</evidence>
<dbReference type="GO" id="GO:0006508">
    <property type="term" value="P:proteolysis"/>
    <property type="evidence" value="ECO:0007669"/>
    <property type="project" value="InterPro"/>
</dbReference>
<evidence type="ECO:0000259" key="5">
    <source>
        <dbReference type="PROSITE" id="PS51700"/>
    </source>
</evidence>
<keyword evidence="6" id="KW-1185">Reference proteome</keyword>
<comment type="catalytic activity">
    <reaction evidence="1">
        <text>All bonds known to be hydrolyzed by this endopeptidase have arginine in P1 and an acidic residue in P4. P6 is often occupied by an acidic residue or by a hydroxy-amino-acid residue, the phosphorylation of which enhances cleavage.</text>
        <dbReference type="EC" id="3.4.22.49"/>
    </reaction>
</comment>
<dbReference type="CTD" id="38640"/>
<feature type="domain" description="Peptidase C50" evidence="5">
    <location>
        <begin position="387"/>
        <end position="487"/>
    </location>
</feature>
<keyword evidence="3" id="KW-0378">Hydrolase</keyword>
<dbReference type="OrthoDB" id="10255632at2759"/>
<gene>
    <name evidence="7" type="primary">Sse</name>
</gene>
<dbReference type="Proteomes" id="UP000694866">
    <property type="component" value="Unplaced"/>
</dbReference>
<dbReference type="GO" id="GO:0004197">
    <property type="term" value="F:cysteine-type endopeptidase activity"/>
    <property type="evidence" value="ECO:0007669"/>
    <property type="project" value="InterPro"/>
</dbReference>
<dbReference type="EC" id="3.4.22.49" evidence="2"/>
<dbReference type="PANTHER" id="PTHR12792:SF0">
    <property type="entry name" value="SEPARIN"/>
    <property type="match status" value="1"/>
</dbReference>
<name>A0A9R1T6C9_9HYME</name>
<dbReference type="KEGG" id="fas:105266822"/>
<evidence type="ECO:0000256" key="1">
    <source>
        <dbReference type="ARBA" id="ARBA00000451"/>
    </source>
</evidence>
<dbReference type="PANTHER" id="PTHR12792">
    <property type="entry name" value="EXTRA SPINDLE POLES 1-RELATED"/>
    <property type="match status" value="1"/>
</dbReference>
<dbReference type="GO" id="GO:0005737">
    <property type="term" value="C:cytoplasm"/>
    <property type="evidence" value="ECO:0007669"/>
    <property type="project" value="TreeGrafter"/>
</dbReference>
<dbReference type="RefSeq" id="XP_011303560.1">
    <property type="nucleotide sequence ID" value="XM_011305258.1"/>
</dbReference>
<sequence>MCSKNFDEYEKKYFPKNETPDHLCKEMKKFIAKAGVHPSVVEYGAFNKMIGFSAIAVDDEKTAINHLIESHAVLHRQQVSLRYKKTEIRGNCGYNQKFGVNPSHLEFNVDCHEGPDSLKDKLAELPKEWYMVQLTQPYNPGKWQPENSNSIHPLHLTVLPTGPEAIAPFTITIPASDNSMYDLCQDIKDLLGTNKSSLQAQYGNHAMYWKMRQHQNNRMKNAVKEMEYKWLREWRILLVADPLEPSDATREIIAVVDKLVTDNRLMSVLSPKTMWLLRKVATSAGFLNKVEIATLVTVILSGHKKLAKNIILSIISKFSLVCQLQQEKRKTTVLIVDEEIDYLPLEAMEILQYHPATRFPSFHVVYAMFKEHEDSIIDGCKTVKINDSSGMGIVNPGDNLPKMEKRLRIFMDYWLPNWRTIYNILPEEDGLANAFVDALVNHEVMMYNGHGSGIHYLPGERIEKLRVKAAVLLFGCSSVKLQPIGGRFPPYGVSNQYLIACSPCTLGMNWEVTDLDTDRMTSFFVSTWIPSKAEIHWKFVDFDKWGNGKFEYRFNIEKYQKEQLKDTFEPEMLRAVSISKKVCLQFMTKAAVVVRGLPIKIEWNE</sequence>
<dbReference type="InterPro" id="IPR005314">
    <property type="entry name" value="Peptidase_C50"/>
</dbReference>
<dbReference type="InterPro" id="IPR030397">
    <property type="entry name" value="SEPARIN_core_dom"/>
</dbReference>
<evidence type="ECO:0000313" key="7">
    <source>
        <dbReference type="RefSeq" id="XP_011303560.1"/>
    </source>
</evidence>
<reference evidence="7" key="1">
    <citation type="submission" date="2025-08" db="UniProtKB">
        <authorList>
            <consortium name="RefSeq"/>
        </authorList>
    </citation>
    <scope>IDENTIFICATION</scope>
    <source>
        <strain evidence="7">USDA-PBARC FA_bdor</strain>
        <tissue evidence="7">Whole organism</tissue>
    </source>
</reference>
<protein>
    <recommendedName>
        <fullName evidence="2">separase</fullName>
        <ecNumber evidence="2">3.4.22.49</ecNumber>
    </recommendedName>
</protein>
<proteinExistence type="predicted"/>
<dbReference type="GO" id="GO:0051307">
    <property type="term" value="P:meiotic chromosome separation"/>
    <property type="evidence" value="ECO:0007669"/>
    <property type="project" value="TreeGrafter"/>
</dbReference>
<dbReference type="AlphaFoldDB" id="A0A9R1T6C9"/>
<accession>A0A9R1T6C9</accession>
<dbReference type="PROSITE" id="PS51700">
    <property type="entry name" value="SEPARIN"/>
    <property type="match status" value="1"/>
</dbReference>